<feature type="transmembrane region" description="Helical" evidence="1">
    <location>
        <begin position="12"/>
        <end position="31"/>
    </location>
</feature>
<dbReference type="InterPro" id="IPR052529">
    <property type="entry name" value="Bact_Transport_Assoc"/>
</dbReference>
<organism evidence="3 4">
    <name type="scientific">Pendulispora brunnea</name>
    <dbReference type="NCBI Taxonomy" id="2905690"/>
    <lineage>
        <taxon>Bacteria</taxon>
        <taxon>Pseudomonadati</taxon>
        <taxon>Myxococcota</taxon>
        <taxon>Myxococcia</taxon>
        <taxon>Myxococcales</taxon>
        <taxon>Sorangiineae</taxon>
        <taxon>Pendulisporaceae</taxon>
        <taxon>Pendulispora</taxon>
    </lineage>
</organism>
<dbReference type="RefSeq" id="WP_394843594.1">
    <property type="nucleotide sequence ID" value="NZ_CP089982.1"/>
</dbReference>
<keyword evidence="1" id="KW-0812">Transmembrane</keyword>
<gene>
    <name evidence="3" type="ORF">LZC95_41915</name>
</gene>
<dbReference type="EMBL" id="CP089982">
    <property type="protein sequence ID" value="WXA92996.1"/>
    <property type="molecule type" value="Genomic_DNA"/>
</dbReference>
<feature type="domain" description="DUF418" evidence="2">
    <location>
        <begin position="219"/>
        <end position="376"/>
    </location>
</feature>
<feature type="transmembrane region" description="Helical" evidence="1">
    <location>
        <begin position="334"/>
        <end position="358"/>
    </location>
</feature>
<evidence type="ECO:0000259" key="2">
    <source>
        <dbReference type="Pfam" id="PF04235"/>
    </source>
</evidence>
<dbReference type="PANTHER" id="PTHR30590">
    <property type="entry name" value="INNER MEMBRANE PROTEIN"/>
    <property type="match status" value="1"/>
</dbReference>
<keyword evidence="1" id="KW-0472">Membrane</keyword>
<sequence>MNPQRLRIDEIDVIRGLALLGVLTMNLAEAFRVPYWGIHPESHGGALDRAVAFAGTAFVSGKAFTLFSILFGVGLSIFFERASARHPHAMRLLARRLVVLLAFGSAHMFLLWHGDILMSYALIGMLALPFLRARTRVVIGVAVACFVAGPFLRAWPWLREALNSRIPGHYEEALRVYGTGSYGEILRFRMHEFVHLVVRVYGHVWPRELGNMLVGILIWRSGVFSKLASVAIRRVLWRIAGGGIAVGSAASLYLAWHAPISSVGPRTLVHGITMLVFALGYGAALLLLLGHARWRERLSHAAPIGRMAFTNYLTQTMVFTTVFYGYGLGWLGQMGYAIAVAIGVLFYVLQGVLSAVWLRHFAFGPFEWAWRSLTYGEWQPLRRARRACTPGTALT</sequence>
<feature type="transmembrane region" description="Helical" evidence="1">
    <location>
        <begin position="268"/>
        <end position="289"/>
    </location>
</feature>
<keyword evidence="1" id="KW-1133">Transmembrane helix</keyword>
<feature type="transmembrane region" description="Helical" evidence="1">
    <location>
        <begin position="51"/>
        <end position="78"/>
    </location>
</feature>
<dbReference type="Pfam" id="PF04235">
    <property type="entry name" value="DUF418"/>
    <property type="match status" value="1"/>
</dbReference>
<proteinExistence type="predicted"/>
<evidence type="ECO:0000313" key="4">
    <source>
        <dbReference type="Proteomes" id="UP001379533"/>
    </source>
</evidence>
<evidence type="ECO:0000256" key="1">
    <source>
        <dbReference type="SAM" id="Phobius"/>
    </source>
</evidence>
<feature type="transmembrane region" description="Helical" evidence="1">
    <location>
        <begin position="137"/>
        <end position="155"/>
    </location>
</feature>
<evidence type="ECO:0000313" key="3">
    <source>
        <dbReference type="EMBL" id="WXA92996.1"/>
    </source>
</evidence>
<feature type="transmembrane region" description="Helical" evidence="1">
    <location>
        <begin position="98"/>
        <end position="131"/>
    </location>
</feature>
<accession>A0ABZ2K2Q4</accession>
<feature type="transmembrane region" description="Helical" evidence="1">
    <location>
        <begin position="309"/>
        <end position="328"/>
    </location>
</feature>
<dbReference type="InterPro" id="IPR007349">
    <property type="entry name" value="DUF418"/>
</dbReference>
<reference evidence="3 4" key="1">
    <citation type="submission" date="2021-12" db="EMBL/GenBank/DDBJ databases">
        <title>Discovery of the Pendulisporaceae a myxobacterial family with distinct sporulation behavior and unique specialized metabolism.</title>
        <authorList>
            <person name="Garcia R."/>
            <person name="Popoff A."/>
            <person name="Bader C.D."/>
            <person name="Loehr J."/>
            <person name="Walesch S."/>
            <person name="Walt C."/>
            <person name="Boldt J."/>
            <person name="Bunk B."/>
            <person name="Haeckl F.J.F.P.J."/>
            <person name="Gunesch A.P."/>
            <person name="Birkelbach J."/>
            <person name="Nuebel U."/>
            <person name="Pietschmann T."/>
            <person name="Bach T."/>
            <person name="Mueller R."/>
        </authorList>
    </citation>
    <scope>NUCLEOTIDE SEQUENCE [LARGE SCALE GENOMIC DNA]</scope>
    <source>
        <strain evidence="3 4">MSr12523</strain>
    </source>
</reference>
<feature type="transmembrane region" description="Helical" evidence="1">
    <location>
        <begin position="235"/>
        <end position="256"/>
    </location>
</feature>
<protein>
    <submittedName>
        <fullName evidence="3">DUF418 domain-containing protein</fullName>
    </submittedName>
</protein>
<keyword evidence="4" id="KW-1185">Reference proteome</keyword>
<dbReference type="Proteomes" id="UP001379533">
    <property type="component" value="Chromosome"/>
</dbReference>
<name>A0ABZ2K2Q4_9BACT</name>
<dbReference type="PANTHER" id="PTHR30590:SF2">
    <property type="entry name" value="INNER MEMBRANE PROTEIN"/>
    <property type="match status" value="1"/>
</dbReference>